<protein>
    <recommendedName>
        <fullName evidence="3">DUF222 domain-containing protein</fullName>
    </recommendedName>
</protein>
<name>A0ABQ5QQL4_9ACTN</name>
<reference evidence="1" key="1">
    <citation type="submission" date="2022-12" db="EMBL/GenBank/DDBJ databases">
        <title>New Phytohabitans aurantiacus sp. RD004123 nov., an actinomycete isolated from soil.</title>
        <authorList>
            <person name="Triningsih D.W."/>
            <person name="Harunari E."/>
            <person name="Igarashi Y."/>
        </authorList>
    </citation>
    <scope>NUCLEOTIDE SEQUENCE</scope>
    <source>
        <strain evidence="1">RD004123</strain>
    </source>
</reference>
<accession>A0ABQ5QQL4</accession>
<evidence type="ECO:0008006" key="3">
    <source>
        <dbReference type="Google" id="ProtNLM"/>
    </source>
</evidence>
<keyword evidence="2" id="KW-1185">Reference proteome</keyword>
<dbReference type="Proteomes" id="UP001144280">
    <property type="component" value="Unassembled WGS sequence"/>
</dbReference>
<comment type="caution">
    <text evidence="1">The sequence shown here is derived from an EMBL/GenBank/DDBJ whole genome shotgun (WGS) entry which is preliminary data.</text>
</comment>
<sequence>MLDVDVLAQARDLAAKCADAAVWSLPDADLLAVLDAAHALEQLAATVKLHAVREVDARGIPAAQHATSATVWLRHRLRPAETDQPKC</sequence>
<evidence type="ECO:0000313" key="1">
    <source>
        <dbReference type="EMBL" id="GLH96923.1"/>
    </source>
</evidence>
<proteinExistence type="predicted"/>
<evidence type="ECO:0000313" key="2">
    <source>
        <dbReference type="Proteomes" id="UP001144280"/>
    </source>
</evidence>
<dbReference type="RefSeq" id="WP_281894279.1">
    <property type="nucleotide sequence ID" value="NZ_BSDI01000007.1"/>
</dbReference>
<dbReference type="EMBL" id="BSDI01000007">
    <property type="protein sequence ID" value="GLH96923.1"/>
    <property type="molecule type" value="Genomic_DNA"/>
</dbReference>
<organism evidence="1 2">
    <name type="scientific">Phytohabitans aurantiacus</name>
    <dbReference type="NCBI Taxonomy" id="3016789"/>
    <lineage>
        <taxon>Bacteria</taxon>
        <taxon>Bacillati</taxon>
        <taxon>Actinomycetota</taxon>
        <taxon>Actinomycetes</taxon>
        <taxon>Micromonosporales</taxon>
        <taxon>Micromonosporaceae</taxon>
    </lineage>
</organism>
<gene>
    <name evidence="1" type="ORF">Pa4123_21970</name>
</gene>